<evidence type="ECO:0000313" key="2">
    <source>
        <dbReference type="Proteomes" id="UP000246722"/>
    </source>
</evidence>
<dbReference type="Proteomes" id="UP000246722">
    <property type="component" value="Unassembled WGS sequence"/>
</dbReference>
<sequence>MASGPSPAERRIGLLRWFHEGEEWLQEIIVGIVIDRSAGVWHLDLDGEFRTLKQSTWSLFQP</sequence>
<evidence type="ECO:0000313" key="1">
    <source>
        <dbReference type="EMBL" id="PXA68002.1"/>
    </source>
</evidence>
<reference evidence="1 2" key="1">
    <citation type="submission" date="2018-05" db="EMBL/GenBank/DDBJ databases">
        <title>Genetic diversity of glacier-inhabiting Cryobacterium bacteria in China and description of Cryobacterium mengkeensis sp. nov. and Arthrobacter glacialis sp. nov.</title>
        <authorList>
            <person name="Liu Q."/>
            <person name="Xin Y.-H."/>
        </authorList>
    </citation>
    <scope>NUCLEOTIDE SEQUENCE [LARGE SCALE GENOMIC DNA]</scope>
    <source>
        <strain evidence="1 2">SK-1</strain>
    </source>
</reference>
<comment type="caution">
    <text evidence="1">The sequence shown here is derived from an EMBL/GenBank/DDBJ whole genome shotgun (WGS) entry which is preliminary data.</text>
</comment>
<accession>A0A317ZN97</accession>
<dbReference type="EMBL" id="QHLY01000012">
    <property type="protein sequence ID" value="PXA68002.1"/>
    <property type="molecule type" value="Genomic_DNA"/>
</dbReference>
<proteinExistence type="predicted"/>
<protein>
    <submittedName>
        <fullName evidence="1">Uncharacterized protein</fullName>
    </submittedName>
</protein>
<gene>
    <name evidence="1" type="ORF">CTB96_15195</name>
</gene>
<dbReference type="AlphaFoldDB" id="A0A317ZN97"/>
<organism evidence="1 2">
    <name type="scientific">Cryobacterium arcticum</name>
    <dbReference type="NCBI Taxonomy" id="670052"/>
    <lineage>
        <taxon>Bacteria</taxon>
        <taxon>Bacillati</taxon>
        <taxon>Actinomycetota</taxon>
        <taxon>Actinomycetes</taxon>
        <taxon>Micrococcales</taxon>
        <taxon>Microbacteriaceae</taxon>
        <taxon>Cryobacterium</taxon>
    </lineage>
</organism>
<keyword evidence="2" id="KW-1185">Reference proteome</keyword>
<name>A0A317ZN97_9MICO</name>